<dbReference type="RefSeq" id="WP_166061717.1">
    <property type="nucleotide sequence ID" value="NZ_CP049889.1"/>
</dbReference>
<evidence type="ECO:0000256" key="4">
    <source>
        <dbReference type="ARBA" id="ARBA00022840"/>
    </source>
</evidence>
<evidence type="ECO:0000313" key="10">
    <source>
        <dbReference type="Proteomes" id="UP000501830"/>
    </source>
</evidence>
<dbReference type="GO" id="GO:0005829">
    <property type="term" value="C:cytosol"/>
    <property type="evidence" value="ECO:0007669"/>
    <property type="project" value="TreeGrafter"/>
</dbReference>
<sequence>MTETLLIEIGLEELPARFVRASSEQLTERITRYLTENRIHFGDVHTFATPRRLAVQIKDVADQQEDIVENAKGPAKKIAQDADGNWTKAAQGFARGQGVSTDVLYFETIKDVEYVYAKKEIKGIKAIEVIKSIPDVIKEMNFPVTMHWGASAFEFIRPVHWFVVMMGDQVVPCSFLGVESGNLSQGHRFLGEAATIVHADDYASTLKEQFVIADLEERKEMIIKQFSALEAANNWIIPQDNTLLEEVVSLVEYPTAFAGEYDARYLDLPEEVLITSMKAHQRYFEATDKSGKLLPHFIGVRNGDANHLQNVVLGNQKVLTARLEDGLFFYEEDKRTSIASSVEKLASVSFHAKIGSLAEKMANTAQLSSYLAEMIEMGTEQKENLQRAASIYKFDLVSNMVSEFPELQGVMGEKYALMAGEKPEVAAAIREHYLPLSSEGDVPQSVVGSVLAVADKLDSVISFFKQGMIPTGSNDPYALRRQTIGIVQIIEANNWSFSFKELLEVALENIYGLKDAAQIEGLVEAITSFTKSRVLQKLQSYHISHDIQEAILHAENDDILMSIHYAQALAAHQADEDYKMVVEALARVVNISHKEVAPYTVASELLETASEKNLYVQGNHLATIWNQATIEEAYQALRDLTPYITAYFEENMVMVDNATVKQNRLATLARISQHILQVADVRKLITK</sequence>
<keyword evidence="3 8" id="KW-0547">Nucleotide-binding</keyword>
<dbReference type="GO" id="GO:0006426">
    <property type="term" value="P:glycyl-tRNA aminoacylation"/>
    <property type="evidence" value="ECO:0007669"/>
    <property type="project" value="UniProtKB-UniRule"/>
</dbReference>
<dbReference type="InterPro" id="IPR006194">
    <property type="entry name" value="Gly-tRNA-synth_heterodimer"/>
</dbReference>
<dbReference type="PANTHER" id="PTHR30075:SF2">
    <property type="entry name" value="GLYCINE--TRNA LIGASE, CHLOROPLASTIC_MITOCHONDRIAL 2"/>
    <property type="match status" value="1"/>
</dbReference>
<keyword evidence="4 8" id="KW-0067">ATP-binding</keyword>
<dbReference type="Proteomes" id="UP000501830">
    <property type="component" value="Chromosome"/>
</dbReference>
<dbReference type="HAMAP" id="MF_00255">
    <property type="entry name" value="Gly_tRNA_synth_beta"/>
    <property type="match status" value="1"/>
</dbReference>
<gene>
    <name evidence="8" type="primary">glyS</name>
    <name evidence="9" type="ORF">G7058_00490</name>
</gene>
<dbReference type="EMBL" id="CP049889">
    <property type="protein sequence ID" value="QIK50673.1"/>
    <property type="molecule type" value="Genomic_DNA"/>
</dbReference>
<dbReference type="EC" id="6.1.1.14" evidence="8"/>
<evidence type="ECO:0000313" key="9">
    <source>
        <dbReference type="EMBL" id="QIK50673.1"/>
    </source>
</evidence>
<evidence type="ECO:0000256" key="6">
    <source>
        <dbReference type="ARBA" id="ARBA00023146"/>
    </source>
</evidence>
<accession>A0A6G7WEK5</accession>
<dbReference type="NCBIfam" id="TIGR00211">
    <property type="entry name" value="glyS"/>
    <property type="match status" value="1"/>
</dbReference>
<dbReference type="AlphaFoldDB" id="A0A6G7WEK5"/>
<comment type="catalytic activity">
    <reaction evidence="7 8">
        <text>tRNA(Gly) + glycine + ATP = glycyl-tRNA(Gly) + AMP + diphosphate</text>
        <dbReference type="Rhea" id="RHEA:16013"/>
        <dbReference type="Rhea" id="RHEA-COMP:9664"/>
        <dbReference type="Rhea" id="RHEA-COMP:9683"/>
        <dbReference type="ChEBI" id="CHEBI:30616"/>
        <dbReference type="ChEBI" id="CHEBI:33019"/>
        <dbReference type="ChEBI" id="CHEBI:57305"/>
        <dbReference type="ChEBI" id="CHEBI:78442"/>
        <dbReference type="ChEBI" id="CHEBI:78522"/>
        <dbReference type="ChEBI" id="CHEBI:456215"/>
        <dbReference type="EC" id="6.1.1.14"/>
    </reaction>
</comment>
<proteinExistence type="inferred from homology"/>
<dbReference type="GO" id="GO:0005524">
    <property type="term" value="F:ATP binding"/>
    <property type="evidence" value="ECO:0007669"/>
    <property type="project" value="UniProtKB-UniRule"/>
</dbReference>
<keyword evidence="10" id="KW-1185">Reference proteome</keyword>
<dbReference type="Pfam" id="PF02092">
    <property type="entry name" value="tRNA_synt_2f"/>
    <property type="match status" value="1"/>
</dbReference>
<comment type="similarity">
    <text evidence="1 8">Belongs to the class-II aminoacyl-tRNA synthetase family.</text>
</comment>
<evidence type="ECO:0000256" key="1">
    <source>
        <dbReference type="ARBA" id="ARBA00008226"/>
    </source>
</evidence>
<keyword evidence="2 8" id="KW-0436">Ligase</keyword>
<dbReference type="GO" id="GO:0004820">
    <property type="term" value="F:glycine-tRNA ligase activity"/>
    <property type="evidence" value="ECO:0007669"/>
    <property type="project" value="UniProtKB-UniRule"/>
</dbReference>
<protein>
    <recommendedName>
        <fullName evidence="8">Glycine--tRNA ligase beta subunit</fullName>
        <ecNumber evidence="8">6.1.1.14</ecNumber>
    </recommendedName>
    <alternativeName>
        <fullName evidence="8">Glycyl-tRNA synthetase beta subunit</fullName>
        <shortName evidence="8">GlyRS</shortName>
    </alternativeName>
</protein>
<comment type="subcellular location">
    <subcellularLocation>
        <location evidence="8">Cytoplasm</location>
    </subcellularLocation>
</comment>
<keyword evidence="6 8" id="KW-0030">Aminoacyl-tRNA synthetase</keyword>
<evidence type="ECO:0000256" key="3">
    <source>
        <dbReference type="ARBA" id="ARBA00022741"/>
    </source>
</evidence>
<dbReference type="GeneID" id="94551732"/>
<evidence type="ECO:0000256" key="2">
    <source>
        <dbReference type="ARBA" id="ARBA00022598"/>
    </source>
</evidence>
<dbReference type="PRINTS" id="PR01045">
    <property type="entry name" value="TRNASYNTHGB"/>
</dbReference>
<keyword evidence="5 8" id="KW-0648">Protein biosynthesis</keyword>
<organism evidence="9 10">
    <name type="scientific">Jeotgalibaca porci</name>
    <dbReference type="NCBI Taxonomy" id="1868793"/>
    <lineage>
        <taxon>Bacteria</taxon>
        <taxon>Bacillati</taxon>
        <taxon>Bacillota</taxon>
        <taxon>Bacilli</taxon>
        <taxon>Lactobacillales</taxon>
        <taxon>Carnobacteriaceae</taxon>
        <taxon>Jeotgalibaca</taxon>
    </lineage>
</organism>
<evidence type="ECO:0000256" key="7">
    <source>
        <dbReference type="ARBA" id="ARBA00047937"/>
    </source>
</evidence>
<keyword evidence="8" id="KW-0963">Cytoplasm</keyword>
<dbReference type="SUPFAM" id="SSF109604">
    <property type="entry name" value="HD-domain/PDEase-like"/>
    <property type="match status" value="1"/>
</dbReference>
<evidence type="ECO:0000256" key="5">
    <source>
        <dbReference type="ARBA" id="ARBA00022917"/>
    </source>
</evidence>
<evidence type="ECO:0000256" key="8">
    <source>
        <dbReference type="HAMAP-Rule" id="MF_00255"/>
    </source>
</evidence>
<dbReference type="InterPro" id="IPR015944">
    <property type="entry name" value="Gly-tRNA-synth_bsu"/>
</dbReference>
<comment type="subunit">
    <text evidence="8">Tetramer of two alpha and two beta subunits.</text>
</comment>
<dbReference type="KEGG" id="jpo:G7058_00490"/>
<dbReference type="PANTHER" id="PTHR30075">
    <property type="entry name" value="GLYCYL-TRNA SYNTHETASE"/>
    <property type="match status" value="1"/>
</dbReference>
<dbReference type="PROSITE" id="PS50861">
    <property type="entry name" value="AA_TRNA_LIGASE_II_GLYAB"/>
    <property type="match status" value="1"/>
</dbReference>
<name>A0A6G7WEK5_9LACT</name>
<reference evidence="9 10" key="1">
    <citation type="journal article" date="2017" name="Int. J. Syst. Evol. Microbiol.">
        <title>Jeotgalibaca porci sp. nov. and Jeotgalibaca arthritidis sp. nov., isolated from pigs, and emended description of the genus Jeotgalibaca.</title>
        <authorList>
            <person name="Zamora L."/>
            <person name="Perez-Sancho M."/>
            <person name="Dominguez L."/>
            <person name="Fernandez-Garayzabal J.F."/>
            <person name="Vela A.I."/>
        </authorList>
    </citation>
    <scope>NUCLEOTIDE SEQUENCE [LARGE SCALE GENOMIC DNA]</scope>
    <source>
        <strain evidence="9 10">CCUG 69148</strain>
    </source>
</reference>